<dbReference type="Proteomes" id="UP000002696">
    <property type="component" value="Chromosome"/>
</dbReference>
<organism evidence="1 2">
    <name type="scientific">Brevundimonas subvibrioides (strain ATCC 15264 / DSM 4735 / LMG 14903 / NBRC 16000 / CB 81)</name>
    <name type="common">Caulobacter subvibrioides</name>
    <dbReference type="NCBI Taxonomy" id="633149"/>
    <lineage>
        <taxon>Bacteria</taxon>
        <taxon>Pseudomonadati</taxon>
        <taxon>Pseudomonadota</taxon>
        <taxon>Alphaproteobacteria</taxon>
        <taxon>Caulobacterales</taxon>
        <taxon>Caulobacteraceae</taxon>
        <taxon>Brevundimonas</taxon>
    </lineage>
</organism>
<sequence>MGGAFALDFSAVIQTANLAGPISPAFGLLLAESLPEVERAIVASLRKDEE</sequence>
<dbReference type="HOGENOM" id="CLU_3115309_0_0_5"/>
<dbReference type="KEGG" id="bsb:Bresu_0072"/>
<protein>
    <submittedName>
        <fullName evidence="1">Uncharacterized protein</fullName>
    </submittedName>
</protein>
<evidence type="ECO:0000313" key="2">
    <source>
        <dbReference type="Proteomes" id="UP000002696"/>
    </source>
</evidence>
<accession>D9QI84</accession>
<dbReference type="RefSeq" id="WP_013267491.1">
    <property type="nucleotide sequence ID" value="NC_014375.1"/>
</dbReference>
<dbReference type="EMBL" id="CP002102">
    <property type="protein sequence ID" value="ADK99386.1"/>
    <property type="molecule type" value="Genomic_DNA"/>
</dbReference>
<gene>
    <name evidence="1" type="ordered locus">Bresu_0072</name>
</gene>
<proteinExistence type="predicted"/>
<evidence type="ECO:0000313" key="1">
    <source>
        <dbReference type="EMBL" id="ADK99386.1"/>
    </source>
</evidence>
<reference evidence="2" key="1">
    <citation type="journal article" date="2011" name="J. Bacteriol.">
        <title>Genome sequences of eight morphologically diverse alphaproteobacteria.</title>
        <authorList>
            <consortium name="US DOE Joint Genome Institute"/>
            <person name="Brown P.J."/>
            <person name="Kysela D.T."/>
            <person name="Buechlein A."/>
            <person name="Hemmerich C."/>
            <person name="Brun Y.V."/>
        </authorList>
    </citation>
    <scope>NUCLEOTIDE SEQUENCE [LARGE SCALE GENOMIC DNA]</scope>
    <source>
        <strain evidence="2">ATCC 15264 / DSM 4735 / LMG 14903 / NBRC 16000 / CB 81</strain>
    </source>
</reference>
<dbReference type="STRING" id="633149.Bresu_0072"/>
<dbReference type="InParanoid" id="D9QI84"/>
<dbReference type="AlphaFoldDB" id="D9QI84"/>
<keyword evidence="2" id="KW-1185">Reference proteome</keyword>
<name>D9QI84_BRESC</name>